<dbReference type="Proteomes" id="UP001171620">
    <property type="component" value="Unassembled WGS sequence"/>
</dbReference>
<accession>A0AAW7T0C6</accession>
<feature type="compositionally biased region" description="Low complexity" evidence="1">
    <location>
        <begin position="46"/>
        <end position="55"/>
    </location>
</feature>
<evidence type="ECO:0000313" key="3">
    <source>
        <dbReference type="Proteomes" id="UP001171620"/>
    </source>
</evidence>
<organism evidence="2 3">
    <name type="scientific">Burkholderia vietnamiensis</name>
    <dbReference type="NCBI Taxonomy" id="60552"/>
    <lineage>
        <taxon>Bacteria</taxon>
        <taxon>Pseudomonadati</taxon>
        <taxon>Pseudomonadota</taxon>
        <taxon>Betaproteobacteria</taxon>
        <taxon>Burkholderiales</taxon>
        <taxon>Burkholderiaceae</taxon>
        <taxon>Burkholderia</taxon>
        <taxon>Burkholderia cepacia complex</taxon>
    </lineage>
</organism>
<feature type="non-terminal residue" evidence="2">
    <location>
        <position position="69"/>
    </location>
</feature>
<gene>
    <name evidence="2" type="ORF">QZM33_11670</name>
</gene>
<reference evidence="2" key="1">
    <citation type="submission" date="2023-07" db="EMBL/GenBank/DDBJ databases">
        <title>A collection of bacterial strains from the Burkholderia cepacia Research Laboratory and Repository.</title>
        <authorList>
            <person name="Lipuma J."/>
            <person name="Spilker T."/>
            <person name="Caverly L."/>
        </authorList>
    </citation>
    <scope>NUCLEOTIDE SEQUENCE</scope>
    <source>
        <strain evidence="2">AU44268</strain>
    </source>
</reference>
<evidence type="ECO:0000313" key="2">
    <source>
        <dbReference type="EMBL" id="MDN7795592.1"/>
    </source>
</evidence>
<evidence type="ECO:0000256" key="1">
    <source>
        <dbReference type="SAM" id="MobiDB-lite"/>
    </source>
</evidence>
<name>A0AAW7T0C6_BURVI</name>
<sequence>MRTKLTVKNPRPASPTRAPVRSGSLVARKAVRPAAPAPGDKPPRAQKPAAAGAGKRAAESRDAQRPGAD</sequence>
<protein>
    <submittedName>
        <fullName evidence="2">Pseudouridine synthase</fullName>
    </submittedName>
</protein>
<feature type="region of interest" description="Disordered" evidence="1">
    <location>
        <begin position="1"/>
        <end position="69"/>
    </location>
</feature>
<dbReference type="EMBL" id="JAUJRV010000007">
    <property type="protein sequence ID" value="MDN7795592.1"/>
    <property type="molecule type" value="Genomic_DNA"/>
</dbReference>
<feature type="compositionally biased region" description="Basic and acidic residues" evidence="1">
    <location>
        <begin position="56"/>
        <end position="69"/>
    </location>
</feature>
<proteinExistence type="predicted"/>
<comment type="caution">
    <text evidence="2">The sequence shown here is derived from an EMBL/GenBank/DDBJ whole genome shotgun (WGS) entry which is preliminary data.</text>
</comment>
<dbReference type="AlphaFoldDB" id="A0AAW7T0C6"/>